<name>A0A7X0TNN2_9LIST</name>
<protein>
    <submittedName>
        <fullName evidence="1">Uncharacterized protein</fullName>
    </submittedName>
</protein>
<dbReference type="RefSeq" id="WP_185372901.1">
    <property type="nucleotide sequence ID" value="NZ_JAARNB010000001.1"/>
</dbReference>
<gene>
    <name evidence="1" type="ORF">HB759_03820</name>
</gene>
<accession>A0A7X0TNN2</accession>
<organism evidence="1 2">
    <name type="scientific">Listeria booriae</name>
    <dbReference type="NCBI Taxonomy" id="1552123"/>
    <lineage>
        <taxon>Bacteria</taxon>
        <taxon>Bacillati</taxon>
        <taxon>Bacillota</taxon>
        <taxon>Bacilli</taxon>
        <taxon>Bacillales</taxon>
        <taxon>Listeriaceae</taxon>
        <taxon>Listeria</taxon>
    </lineage>
</organism>
<sequence length="83" mass="9281">MSKEVNSNFGYIVKLGNAYLCIYEHGILLEYSSNITLEPRHARSYDSFDAADKVAEKYGGKVVALTETQTITLEEVSTCEILK</sequence>
<reference evidence="1 2" key="1">
    <citation type="submission" date="2020-03" db="EMBL/GenBank/DDBJ databases">
        <title>Soil Listeria distribution.</title>
        <authorList>
            <person name="Liao J."/>
            <person name="Wiedmann M."/>
        </authorList>
    </citation>
    <scope>NUCLEOTIDE SEQUENCE [LARGE SCALE GENOMIC DNA]</scope>
    <source>
        <strain evidence="1 2">FSL L7-1833</strain>
    </source>
</reference>
<dbReference type="Proteomes" id="UP000532866">
    <property type="component" value="Unassembled WGS sequence"/>
</dbReference>
<evidence type="ECO:0000313" key="1">
    <source>
        <dbReference type="EMBL" id="MBC1331071.1"/>
    </source>
</evidence>
<comment type="caution">
    <text evidence="1">The sequence shown here is derived from an EMBL/GenBank/DDBJ whole genome shotgun (WGS) entry which is preliminary data.</text>
</comment>
<dbReference type="EMBL" id="JAAROL010000001">
    <property type="protein sequence ID" value="MBC1331071.1"/>
    <property type="molecule type" value="Genomic_DNA"/>
</dbReference>
<proteinExistence type="predicted"/>
<evidence type="ECO:0000313" key="2">
    <source>
        <dbReference type="Proteomes" id="UP000532866"/>
    </source>
</evidence>
<dbReference type="AlphaFoldDB" id="A0A7X0TNN2"/>